<accession>A0A6G1HVM3</accession>
<protein>
    <recommendedName>
        <fullName evidence="4">LEA domain-containing protein</fullName>
    </recommendedName>
</protein>
<dbReference type="Gene3D" id="1.20.120.20">
    <property type="entry name" value="Apolipoprotein"/>
    <property type="match status" value="1"/>
</dbReference>
<evidence type="ECO:0000313" key="2">
    <source>
        <dbReference type="EMBL" id="KAF2400070.1"/>
    </source>
</evidence>
<feature type="compositionally biased region" description="Basic and acidic residues" evidence="1">
    <location>
        <begin position="105"/>
        <end position="122"/>
    </location>
</feature>
<name>A0A6G1HVM3_9PEZI</name>
<feature type="region of interest" description="Disordered" evidence="1">
    <location>
        <begin position="63"/>
        <end position="141"/>
    </location>
</feature>
<dbReference type="AlphaFoldDB" id="A0A6G1HVM3"/>
<sequence length="141" mass="14554">MFRTAIFRNARLLSTSARLQKTPVEVGKDMLKKVDRVAADAAVKGIETGEKVVGAAKSAAGVVQEKTPDSTSEAQGKASELAGEAKGKLNEYTGQGSGKSSEVAGEAKGKASELAGEAKGKAQEYAGQAKGTAEQVKRRNS</sequence>
<gene>
    <name evidence="2" type="ORF">EJ06DRAFT_522242</name>
</gene>
<evidence type="ECO:0000256" key="1">
    <source>
        <dbReference type="SAM" id="MobiDB-lite"/>
    </source>
</evidence>
<dbReference type="OrthoDB" id="4023585at2759"/>
<organism evidence="2 3">
    <name type="scientific">Trichodelitschia bisporula</name>
    <dbReference type="NCBI Taxonomy" id="703511"/>
    <lineage>
        <taxon>Eukaryota</taxon>
        <taxon>Fungi</taxon>
        <taxon>Dikarya</taxon>
        <taxon>Ascomycota</taxon>
        <taxon>Pezizomycotina</taxon>
        <taxon>Dothideomycetes</taxon>
        <taxon>Dothideomycetes incertae sedis</taxon>
        <taxon>Phaeotrichales</taxon>
        <taxon>Phaeotrichaceae</taxon>
        <taxon>Trichodelitschia</taxon>
    </lineage>
</organism>
<evidence type="ECO:0008006" key="4">
    <source>
        <dbReference type="Google" id="ProtNLM"/>
    </source>
</evidence>
<reference evidence="2" key="1">
    <citation type="journal article" date="2020" name="Stud. Mycol.">
        <title>101 Dothideomycetes genomes: a test case for predicting lifestyles and emergence of pathogens.</title>
        <authorList>
            <person name="Haridas S."/>
            <person name="Albert R."/>
            <person name="Binder M."/>
            <person name="Bloem J."/>
            <person name="Labutti K."/>
            <person name="Salamov A."/>
            <person name="Andreopoulos B."/>
            <person name="Baker S."/>
            <person name="Barry K."/>
            <person name="Bills G."/>
            <person name="Bluhm B."/>
            <person name="Cannon C."/>
            <person name="Castanera R."/>
            <person name="Culley D."/>
            <person name="Daum C."/>
            <person name="Ezra D."/>
            <person name="Gonzalez J."/>
            <person name="Henrissat B."/>
            <person name="Kuo A."/>
            <person name="Liang C."/>
            <person name="Lipzen A."/>
            <person name="Lutzoni F."/>
            <person name="Magnuson J."/>
            <person name="Mondo S."/>
            <person name="Nolan M."/>
            <person name="Ohm R."/>
            <person name="Pangilinan J."/>
            <person name="Park H.-J."/>
            <person name="Ramirez L."/>
            <person name="Alfaro M."/>
            <person name="Sun H."/>
            <person name="Tritt A."/>
            <person name="Yoshinaga Y."/>
            <person name="Zwiers L.-H."/>
            <person name="Turgeon B."/>
            <person name="Goodwin S."/>
            <person name="Spatafora J."/>
            <person name="Crous P."/>
            <person name="Grigoriev I."/>
        </authorList>
    </citation>
    <scope>NUCLEOTIDE SEQUENCE</scope>
    <source>
        <strain evidence="2">CBS 262.69</strain>
    </source>
</reference>
<dbReference type="EMBL" id="ML996696">
    <property type="protein sequence ID" value="KAF2400070.1"/>
    <property type="molecule type" value="Genomic_DNA"/>
</dbReference>
<evidence type="ECO:0000313" key="3">
    <source>
        <dbReference type="Proteomes" id="UP000799640"/>
    </source>
</evidence>
<keyword evidence="3" id="KW-1185">Reference proteome</keyword>
<dbReference type="Proteomes" id="UP000799640">
    <property type="component" value="Unassembled WGS sequence"/>
</dbReference>
<proteinExistence type="predicted"/>